<evidence type="ECO:0000313" key="1">
    <source>
        <dbReference type="EMBL" id="SCW80948.1"/>
    </source>
</evidence>
<gene>
    <name evidence="1" type="ORF">SAMN04487970_105313</name>
</gene>
<sequence>MLSPEDANKMIRFLSAAYFCTESEEARKVFNRLANELRKASGQPEQ</sequence>
<protein>
    <recommendedName>
        <fullName evidence="3">N-acetylmuramoyl-L-alanine amidase</fullName>
    </recommendedName>
</protein>
<keyword evidence="2" id="KW-1185">Reference proteome</keyword>
<proteinExistence type="predicted"/>
<evidence type="ECO:0008006" key="3">
    <source>
        <dbReference type="Google" id="ProtNLM"/>
    </source>
</evidence>
<accession>A0A1G4THS4</accession>
<name>A0A1G4THS4_9BACL</name>
<dbReference type="RefSeq" id="WP_090676032.1">
    <property type="nucleotide sequence ID" value="NZ_FMTT01000053.1"/>
</dbReference>
<reference evidence="2" key="1">
    <citation type="submission" date="2016-10" db="EMBL/GenBank/DDBJ databases">
        <authorList>
            <person name="Varghese N."/>
            <person name="Submissions S."/>
        </authorList>
    </citation>
    <scope>NUCLEOTIDE SEQUENCE [LARGE SCALE GENOMIC DNA]</scope>
    <source>
        <strain evidence="2">CGMCC 1.8946</strain>
    </source>
</reference>
<dbReference type="OrthoDB" id="9794294at2"/>
<organism evidence="1 2">
    <name type="scientific">Paenibacillus tianmuensis</name>
    <dbReference type="NCBI Taxonomy" id="624147"/>
    <lineage>
        <taxon>Bacteria</taxon>
        <taxon>Bacillati</taxon>
        <taxon>Bacillota</taxon>
        <taxon>Bacilli</taxon>
        <taxon>Bacillales</taxon>
        <taxon>Paenibacillaceae</taxon>
        <taxon>Paenibacillus</taxon>
    </lineage>
</organism>
<dbReference type="Proteomes" id="UP000198601">
    <property type="component" value="Unassembled WGS sequence"/>
</dbReference>
<dbReference type="AlphaFoldDB" id="A0A1G4THS4"/>
<evidence type="ECO:0000313" key="2">
    <source>
        <dbReference type="Proteomes" id="UP000198601"/>
    </source>
</evidence>
<dbReference type="EMBL" id="FMTT01000053">
    <property type="protein sequence ID" value="SCW80948.1"/>
    <property type="molecule type" value="Genomic_DNA"/>
</dbReference>